<feature type="domain" description="SH2" evidence="10">
    <location>
        <begin position="758"/>
        <end position="866"/>
    </location>
</feature>
<dbReference type="SMART" id="SM00252">
    <property type="entry name" value="SH2"/>
    <property type="match status" value="1"/>
</dbReference>
<dbReference type="InterPro" id="IPR036860">
    <property type="entry name" value="SH2_dom_sf"/>
</dbReference>
<dbReference type="SUPFAM" id="SSF49562">
    <property type="entry name" value="C2 domain (Calcium/lipid-binding domain, CaLB)"/>
    <property type="match status" value="1"/>
</dbReference>
<dbReference type="FunFam" id="2.30.29.30:FF:000039">
    <property type="entry name" value="Tensin 1"/>
    <property type="match status" value="1"/>
</dbReference>
<keyword evidence="4" id="KW-0378">Hydrolase</keyword>
<dbReference type="CDD" id="cd09927">
    <property type="entry name" value="SH2_Tensin_like"/>
    <property type="match status" value="1"/>
</dbReference>
<accession>A0A8C4EZ68</accession>
<keyword evidence="14" id="KW-1185">Reference proteome</keyword>
<dbReference type="SMART" id="SM01326">
    <property type="entry name" value="PTEN_C2"/>
    <property type="match status" value="1"/>
</dbReference>
<evidence type="ECO:0000259" key="10">
    <source>
        <dbReference type="PROSITE" id="PS50001"/>
    </source>
</evidence>
<dbReference type="Gene3D" id="3.90.190.10">
    <property type="entry name" value="Protein tyrosine phosphatase superfamily"/>
    <property type="match status" value="1"/>
</dbReference>
<dbReference type="InterPro" id="IPR006020">
    <property type="entry name" value="PTB/PI_dom"/>
</dbReference>
<dbReference type="SMART" id="SM00462">
    <property type="entry name" value="PTB"/>
    <property type="match status" value="1"/>
</dbReference>
<comment type="subcellular location">
    <subcellularLocation>
        <location evidence="1">Cell junction</location>
        <location evidence="1">Focal adhesion</location>
    </subcellularLocation>
</comment>
<protein>
    <submittedName>
        <fullName evidence="13">Tensin 2a</fullName>
    </submittedName>
</protein>
<dbReference type="InterPro" id="IPR035892">
    <property type="entry name" value="C2_domain_sf"/>
</dbReference>
<reference evidence="13" key="2">
    <citation type="submission" date="2025-09" db="UniProtKB">
        <authorList>
            <consortium name="Ensembl"/>
        </authorList>
    </citation>
    <scope>IDENTIFICATION</scope>
</reference>
<dbReference type="InterPro" id="IPR013625">
    <property type="entry name" value="PTB"/>
</dbReference>
<feature type="compositionally biased region" description="Polar residues" evidence="9">
    <location>
        <begin position="703"/>
        <end position="714"/>
    </location>
</feature>
<keyword evidence="6" id="KW-0965">Cell junction</keyword>
<feature type="domain" description="C2 tensin-type" evidence="12">
    <location>
        <begin position="217"/>
        <end position="343"/>
    </location>
</feature>
<dbReference type="SMART" id="SM00404">
    <property type="entry name" value="PTPc_motif"/>
    <property type="match status" value="1"/>
</dbReference>
<feature type="domain" description="Phosphatase tensin-type" evidence="11">
    <location>
        <begin position="40"/>
        <end position="212"/>
    </location>
</feature>
<evidence type="ECO:0000256" key="1">
    <source>
        <dbReference type="ARBA" id="ARBA00004246"/>
    </source>
</evidence>
<evidence type="ECO:0000256" key="6">
    <source>
        <dbReference type="ARBA" id="ARBA00022949"/>
    </source>
</evidence>
<evidence type="ECO:0000256" key="8">
    <source>
        <dbReference type="PROSITE-ProRule" id="PRU00191"/>
    </source>
</evidence>
<dbReference type="Pfam" id="PF00017">
    <property type="entry name" value="SH2"/>
    <property type="match status" value="1"/>
</dbReference>
<dbReference type="InterPro" id="IPR003595">
    <property type="entry name" value="Tyr_Pase_cat"/>
</dbReference>
<dbReference type="Gene3D" id="3.30.505.10">
    <property type="entry name" value="SH2 domain"/>
    <property type="match status" value="1"/>
</dbReference>
<evidence type="ECO:0000259" key="11">
    <source>
        <dbReference type="PROSITE" id="PS51181"/>
    </source>
</evidence>
<dbReference type="PROSITE" id="PS50001">
    <property type="entry name" value="SH2"/>
    <property type="match status" value="1"/>
</dbReference>
<evidence type="ECO:0000256" key="9">
    <source>
        <dbReference type="SAM" id="MobiDB-lite"/>
    </source>
</evidence>
<dbReference type="PANTHER" id="PTHR45734">
    <property type="entry name" value="TENSIN"/>
    <property type="match status" value="1"/>
</dbReference>
<dbReference type="Pfam" id="PF08416">
    <property type="entry name" value="PTB"/>
    <property type="match status" value="1"/>
</dbReference>
<dbReference type="FunFam" id="3.30.505.10:FF:000002">
    <property type="entry name" value="Tensin 1"/>
    <property type="match status" value="1"/>
</dbReference>
<feature type="region of interest" description="Disordered" evidence="9">
    <location>
        <begin position="667"/>
        <end position="714"/>
    </location>
</feature>
<dbReference type="CDD" id="cd14562">
    <property type="entry name" value="PTP_tensin-2"/>
    <property type="match status" value="1"/>
</dbReference>
<organism evidence="13 14">
    <name type="scientific">Dicentrarchus labrax</name>
    <name type="common">European seabass</name>
    <name type="synonym">Morone labrax</name>
    <dbReference type="NCBI Taxonomy" id="13489"/>
    <lineage>
        <taxon>Eukaryota</taxon>
        <taxon>Metazoa</taxon>
        <taxon>Chordata</taxon>
        <taxon>Craniata</taxon>
        <taxon>Vertebrata</taxon>
        <taxon>Euteleostomi</taxon>
        <taxon>Actinopterygii</taxon>
        <taxon>Neopterygii</taxon>
        <taxon>Teleostei</taxon>
        <taxon>Neoteleostei</taxon>
        <taxon>Acanthomorphata</taxon>
        <taxon>Eupercaria</taxon>
        <taxon>Moronidae</taxon>
        <taxon>Dicentrarchus</taxon>
    </lineage>
</organism>
<dbReference type="PROSITE" id="PS51182">
    <property type="entry name" value="C2_TENSIN"/>
    <property type="match status" value="1"/>
</dbReference>
<dbReference type="Gene3D" id="2.60.40.1110">
    <property type="match status" value="1"/>
</dbReference>
<dbReference type="InterPro" id="IPR029021">
    <property type="entry name" value="Prot-tyrosine_phosphatase-like"/>
</dbReference>
<dbReference type="GeneTree" id="ENSGT00940000163886"/>
<feature type="region of interest" description="Disordered" evidence="9">
    <location>
        <begin position="591"/>
        <end position="617"/>
    </location>
</feature>
<dbReference type="InterPro" id="IPR051484">
    <property type="entry name" value="Tensin_PTEN_phosphatase"/>
</dbReference>
<dbReference type="Ensembl" id="ENSDLAT00005027497.2">
    <property type="protein sequence ID" value="ENSDLAP00005025735.2"/>
    <property type="gene ID" value="ENSDLAG00005010911.2"/>
</dbReference>
<sequence length="1028" mass="113783">YCCSHLNPCPPFPPCPDPLLSLFFFLLCSSRSFSVDRVMERVMERHYDFDLTYITERIISVFFPPKLEEQRYRINLKEVAAMLKSKHQDKFLLLNLSERRHDISRLNPKVHDFGWPDLHAPPLDKICAICKAMETWLTSDPQHVVVLHCKGNKGKTGVIIAAYMHYSKISAGADQALSTLAMRKFCEDKVSSSLQPSQNRYIYYFGGLLSGAIKMNSSPLFLHQVLIPSLPNFQGEGGYYPFLKIYQSMQLVYTSGIYDLQGTGGRRLCVTIEPALLLKGDIMVKCYHRRAQGADRDTVFRLQFHTCTIHGSQLWFGKGELDEAFTDERFPSDATVEFVFSSGPEKIKGWFTLLQILLKGFSVDYNTADPVVRWDSYENFNQRYQDSLEDIAHTRGPVDGSLYAQIKKRRGPCSGSLTSTNGSNPAVGLAEDRPDHLISQGSDSALSAHSIHLNQPAIHPDQELERLLGGIEGNRDGERETAILDDGDSLPSERTGTLRLSRSCSCRDGYRSQRCAEPGCDRTLLMPNGYCLDRAPGTNGHHGATPSASLFTLRKCNLLFLIFPDGLRSSGESVGWRDHIAHGSFKRVHRDGHAACSTPSDMSGPPTPVHTSSPLRTQERYSTFTPLLRGKLVSVGVLLTTRRPGYTAHTPQLHPSSYSNYSTISIPLPHPQPPLPEKRHPPVQSGSPNDGVGTLRPAVGQVPPSSTSTGQHQHHVTFSPTVGEIAPPAGQNDGEASVETENANRVSVKFVQDSSRFWYKPGISREQAIAALKEREPGTFLIRDSNSFQGAYGLALKVATPPPNVNNHNMTDPLEQLVRHFLIETGPRGVKIKGCQNEPYFGSLSALVYQHSITPISLPCALKIPEKDLIGEVPEVQPVSNISTAADLLKQGAACNVLYLNSVETESLTGPQAIAKATDASLNRNPRPAATVVQFKVTSQGITLTDSQRRVFFRRHYPVNSVTFSSIDPKDRRWTNSDNTSVKVFGFVAKKPGSLAENVCHLFAELDPEQPASAIVNFINKVMLSPRR</sequence>
<dbReference type="Proteomes" id="UP000694389">
    <property type="component" value="Unassembled WGS sequence"/>
</dbReference>
<evidence type="ECO:0000256" key="2">
    <source>
        <dbReference type="ARBA" id="ARBA00007881"/>
    </source>
</evidence>
<dbReference type="SUPFAM" id="SSF50729">
    <property type="entry name" value="PH domain-like"/>
    <property type="match status" value="1"/>
</dbReference>
<evidence type="ECO:0000256" key="3">
    <source>
        <dbReference type="ARBA" id="ARBA00022553"/>
    </source>
</evidence>
<dbReference type="AlphaFoldDB" id="A0A8C4EZ68"/>
<dbReference type="PANTHER" id="PTHR45734:SF1">
    <property type="entry name" value="TENSIN-2"/>
    <property type="match status" value="1"/>
</dbReference>
<evidence type="ECO:0000256" key="5">
    <source>
        <dbReference type="ARBA" id="ARBA00022912"/>
    </source>
</evidence>
<dbReference type="PROSITE" id="PS51181">
    <property type="entry name" value="PPASE_TENSIN"/>
    <property type="match status" value="1"/>
</dbReference>
<proteinExistence type="inferred from homology"/>
<keyword evidence="5" id="KW-0904">Protein phosphatase</keyword>
<dbReference type="InterPro" id="IPR029023">
    <property type="entry name" value="Tensin_phosphatase"/>
</dbReference>
<evidence type="ECO:0000313" key="13">
    <source>
        <dbReference type="Ensembl" id="ENSDLAP00005025735.2"/>
    </source>
</evidence>
<dbReference type="GO" id="GO:0005925">
    <property type="term" value="C:focal adhesion"/>
    <property type="evidence" value="ECO:0007669"/>
    <property type="project" value="UniProtKB-SubCell"/>
</dbReference>
<evidence type="ECO:0000313" key="14">
    <source>
        <dbReference type="Proteomes" id="UP000694389"/>
    </source>
</evidence>
<dbReference type="InterPro" id="IPR014020">
    <property type="entry name" value="Tensin_C2-dom"/>
</dbReference>
<dbReference type="InterPro" id="IPR000980">
    <property type="entry name" value="SH2"/>
</dbReference>
<gene>
    <name evidence="13" type="primary">tns2a</name>
</gene>
<dbReference type="SUPFAM" id="SSF52799">
    <property type="entry name" value="(Phosphotyrosine protein) phosphatases II"/>
    <property type="match status" value="1"/>
</dbReference>
<dbReference type="CDD" id="cd01213">
    <property type="entry name" value="PTB_tensin"/>
    <property type="match status" value="1"/>
</dbReference>
<dbReference type="InterPro" id="IPR011993">
    <property type="entry name" value="PH-like_dom_sf"/>
</dbReference>
<dbReference type="InterPro" id="IPR035012">
    <property type="entry name" value="Tensin-like_SH2"/>
</dbReference>
<comment type="similarity">
    <text evidence="2">Belongs to the PTEN phosphatase protein family.</text>
</comment>
<dbReference type="InterPro" id="IPR033929">
    <property type="entry name" value="Tensin_PTB"/>
</dbReference>
<dbReference type="Gene3D" id="2.30.29.30">
    <property type="entry name" value="Pleckstrin-homology domain (PH domain)/Phosphotyrosine-binding domain (PTB)"/>
    <property type="match status" value="1"/>
</dbReference>
<evidence type="ECO:0000256" key="4">
    <source>
        <dbReference type="ARBA" id="ARBA00022801"/>
    </source>
</evidence>
<dbReference type="Pfam" id="PF10409">
    <property type="entry name" value="PTEN_C2"/>
    <property type="match status" value="1"/>
</dbReference>
<dbReference type="FunFam" id="3.90.190.10:FF:000010">
    <property type="entry name" value="tensin-1 isoform X2"/>
    <property type="match status" value="1"/>
</dbReference>
<keyword evidence="3" id="KW-0597">Phosphoprotein</keyword>
<keyword evidence="7 8" id="KW-0727">SH2 domain</keyword>
<name>A0A8C4EZ68_DICLA</name>
<reference evidence="13" key="1">
    <citation type="submission" date="2025-08" db="UniProtKB">
        <authorList>
            <consortium name="Ensembl"/>
        </authorList>
    </citation>
    <scope>IDENTIFICATION</scope>
</reference>
<dbReference type="SUPFAM" id="SSF55550">
    <property type="entry name" value="SH2 domain"/>
    <property type="match status" value="1"/>
</dbReference>
<evidence type="ECO:0000256" key="7">
    <source>
        <dbReference type="ARBA" id="ARBA00022999"/>
    </source>
</evidence>
<evidence type="ECO:0000259" key="12">
    <source>
        <dbReference type="PROSITE" id="PS51182"/>
    </source>
</evidence>
<dbReference type="GO" id="GO:0004725">
    <property type="term" value="F:protein tyrosine phosphatase activity"/>
    <property type="evidence" value="ECO:0007669"/>
    <property type="project" value="TreeGrafter"/>
</dbReference>